<dbReference type="CDD" id="cd03876">
    <property type="entry name" value="M28_SGAP_like"/>
    <property type="match status" value="1"/>
</dbReference>
<keyword evidence="3" id="KW-0479">Metal-binding</keyword>
<evidence type="ECO:0000256" key="7">
    <source>
        <dbReference type="SAM" id="SignalP"/>
    </source>
</evidence>
<dbReference type="InterPro" id="IPR041756">
    <property type="entry name" value="M28_SGAP-like"/>
</dbReference>
<dbReference type="Pfam" id="PF02839">
    <property type="entry name" value="CBM_5_12"/>
    <property type="match status" value="1"/>
</dbReference>
<dbReference type="SMART" id="SM00495">
    <property type="entry name" value="ChtBD3"/>
    <property type="match status" value="1"/>
</dbReference>
<dbReference type="SUPFAM" id="SSF51055">
    <property type="entry name" value="Carbohydrate binding domain"/>
    <property type="match status" value="1"/>
</dbReference>
<dbReference type="InterPro" id="IPR003610">
    <property type="entry name" value="CBM5/12"/>
</dbReference>
<evidence type="ECO:0000256" key="4">
    <source>
        <dbReference type="ARBA" id="ARBA00022729"/>
    </source>
</evidence>
<dbReference type="Pfam" id="PF04389">
    <property type="entry name" value="Peptidase_M28"/>
    <property type="match status" value="1"/>
</dbReference>
<dbReference type="InterPro" id="IPR007484">
    <property type="entry name" value="Peptidase_M28"/>
</dbReference>
<keyword evidence="2" id="KW-0645">Protease</keyword>
<dbReference type="EMBL" id="JBITGY010000007">
    <property type="protein sequence ID" value="MFI6500946.1"/>
    <property type="molecule type" value="Genomic_DNA"/>
</dbReference>
<comment type="caution">
    <text evidence="9">The sequence shown here is derived from an EMBL/GenBank/DDBJ whole genome shotgun (WGS) entry which is preliminary data.</text>
</comment>
<organism evidence="9 10">
    <name type="scientific">Nonomuraea typhae</name>
    <dbReference type="NCBI Taxonomy" id="2603600"/>
    <lineage>
        <taxon>Bacteria</taxon>
        <taxon>Bacillati</taxon>
        <taxon>Actinomycetota</taxon>
        <taxon>Actinomycetes</taxon>
        <taxon>Streptosporangiales</taxon>
        <taxon>Streptosporangiaceae</taxon>
        <taxon>Nonomuraea</taxon>
    </lineage>
</organism>
<name>A0ABW7YYF3_9ACTN</name>
<feature type="chain" id="PRO_5046677451" evidence="7">
    <location>
        <begin position="29"/>
        <end position="558"/>
    </location>
</feature>
<accession>A0ABW7YYF3</accession>
<evidence type="ECO:0000256" key="2">
    <source>
        <dbReference type="ARBA" id="ARBA00022670"/>
    </source>
</evidence>
<evidence type="ECO:0000256" key="5">
    <source>
        <dbReference type="ARBA" id="ARBA00022801"/>
    </source>
</evidence>
<keyword evidence="6" id="KW-0862">Zinc</keyword>
<keyword evidence="4 7" id="KW-0732">Signal</keyword>
<dbReference type="InterPro" id="IPR036573">
    <property type="entry name" value="CBM_sf_5/12"/>
</dbReference>
<dbReference type="CDD" id="cd12214">
    <property type="entry name" value="ChiA1_BD"/>
    <property type="match status" value="1"/>
</dbReference>
<dbReference type="InterPro" id="IPR045175">
    <property type="entry name" value="M28_fam"/>
</dbReference>
<dbReference type="RefSeq" id="WP_397085168.1">
    <property type="nucleotide sequence ID" value="NZ_JBITGY010000007.1"/>
</dbReference>
<evidence type="ECO:0000259" key="8">
    <source>
        <dbReference type="SMART" id="SM00495"/>
    </source>
</evidence>
<keyword evidence="10" id="KW-1185">Reference proteome</keyword>
<feature type="signal peptide" evidence="7">
    <location>
        <begin position="1"/>
        <end position="28"/>
    </location>
</feature>
<keyword evidence="5" id="KW-0378">Hydrolase</keyword>
<dbReference type="PANTHER" id="PTHR12147:SF26">
    <property type="entry name" value="PEPTIDASE M28 DOMAIN-CONTAINING PROTEIN"/>
    <property type="match status" value="1"/>
</dbReference>
<dbReference type="SUPFAM" id="SSF53187">
    <property type="entry name" value="Zn-dependent exopeptidases"/>
    <property type="match status" value="1"/>
</dbReference>
<sequence length="558" mass="56918">MKKLIASGLAAIVVAALAPLAGATSAQAAALAPPDIPVAGVQAHLSQLQSIASANGGNRASGRPGFNASVTYIKGKLDAAGFTTRVQTFSGGSNLIADWPQGPASPTLMLGAHLDSVAAGPGINDNGSGSASLLEIALTLAAQRPTLTKHIRFGWWGAEEQGLIGSRFYVQNGGAQGVEAYLNFDMTGSPNPGYFVYDDDTQLQGLFNAYYSSIGVQTERETIGDGRSDHASFKNAGVRVGGVFTGASERKSAAQAQKWGGQANASFDRCYHSACDTYPSNINTTALDRNADAAAYVLWNLAVSQQQNNDYSIAVSPSSATLQPGQSATATLTTQVTSGQAQPVSLSAGNVPAGVTVSFNPQTIQSGQSSTVTISASASAANGSAQISLNGDGANADRSTNFNLTIGQVQNDYSFTVSPTSGSVQPGGTANTTVNTQVTSGQAQQIALSATGAPSGVTVSFSPASITAGQTSAVSIATTSGVASGTYTITLSGDGTNVDRSATFSLTVGSTGTEWAPFTSYTAGTTVSYQGTNYRCLQSHTSLPGWEPPNVPALWQRM</sequence>
<dbReference type="Gene3D" id="2.10.10.20">
    <property type="entry name" value="Carbohydrate-binding module superfamily 5/12"/>
    <property type="match status" value="1"/>
</dbReference>
<dbReference type="Gene3D" id="3.40.630.10">
    <property type="entry name" value="Zn peptidases"/>
    <property type="match status" value="1"/>
</dbReference>
<comment type="similarity">
    <text evidence="1">Belongs to the peptidase M28 family. M28A subfamily.</text>
</comment>
<gene>
    <name evidence="9" type="ORF">ACIBG2_26460</name>
</gene>
<reference evidence="9 10" key="1">
    <citation type="submission" date="2024-10" db="EMBL/GenBank/DDBJ databases">
        <title>The Natural Products Discovery Center: Release of the First 8490 Sequenced Strains for Exploring Actinobacteria Biosynthetic Diversity.</title>
        <authorList>
            <person name="Kalkreuter E."/>
            <person name="Kautsar S.A."/>
            <person name="Yang D."/>
            <person name="Bader C.D."/>
            <person name="Teijaro C.N."/>
            <person name="Fluegel L."/>
            <person name="Davis C.M."/>
            <person name="Simpson J.R."/>
            <person name="Lauterbach L."/>
            <person name="Steele A.D."/>
            <person name="Gui C."/>
            <person name="Meng S."/>
            <person name="Li G."/>
            <person name="Viehrig K."/>
            <person name="Ye F."/>
            <person name="Su P."/>
            <person name="Kiefer A.F."/>
            <person name="Nichols A."/>
            <person name="Cepeda A.J."/>
            <person name="Yan W."/>
            <person name="Fan B."/>
            <person name="Jiang Y."/>
            <person name="Adhikari A."/>
            <person name="Zheng C.-J."/>
            <person name="Schuster L."/>
            <person name="Cowan T.M."/>
            <person name="Smanski M.J."/>
            <person name="Chevrette M.G."/>
            <person name="De Carvalho L.P.S."/>
            <person name="Shen B."/>
        </authorList>
    </citation>
    <scope>NUCLEOTIDE SEQUENCE [LARGE SCALE GENOMIC DNA]</scope>
    <source>
        <strain evidence="9 10">NPDC050545</strain>
    </source>
</reference>
<evidence type="ECO:0000313" key="10">
    <source>
        <dbReference type="Proteomes" id="UP001612741"/>
    </source>
</evidence>
<dbReference type="PANTHER" id="PTHR12147">
    <property type="entry name" value="METALLOPEPTIDASE M28 FAMILY MEMBER"/>
    <property type="match status" value="1"/>
</dbReference>
<evidence type="ECO:0000256" key="3">
    <source>
        <dbReference type="ARBA" id="ARBA00022723"/>
    </source>
</evidence>
<proteinExistence type="inferred from homology"/>
<dbReference type="Proteomes" id="UP001612741">
    <property type="component" value="Unassembled WGS sequence"/>
</dbReference>
<evidence type="ECO:0000256" key="1">
    <source>
        <dbReference type="ARBA" id="ARBA00005957"/>
    </source>
</evidence>
<feature type="domain" description="Chitin-binding type-3" evidence="8">
    <location>
        <begin position="512"/>
        <end position="558"/>
    </location>
</feature>
<evidence type="ECO:0000313" key="9">
    <source>
        <dbReference type="EMBL" id="MFI6500946.1"/>
    </source>
</evidence>
<protein>
    <submittedName>
        <fullName evidence="9">M28 family peptidase</fullName>
    </submittedName>
</protein>
<evidence type="ECO:0000256" key="6">
    <source>
        <dbReference type="ARBA" id="ARBA00022833"/>
    </source>
</evidence>